<protein>
    <submittedName>
        <fullName evidence="6">LysR family transcriptional regulator</fullName>
    </submittedName>
</protein>
<evidence type="ECO:0000256" key="4">
    <source>
        <dbReference type="ARBA" id="ARBA00023163"/>
    </source>
</evidence>
<dbReference type="FunFam" id="1.10.10.10:FF:000001">
    <property type="entry name" value="LysR family transcriptional regulator"/>
    <property type="match status" value="1"/>
</dbReference>
<evidence type="ECO:0000256" key="3">
    <source>
        <dbReference type="ARBA" id="ARBA00023125"/>
    </source>
</evidence>
<keyword evidence="4" id="KW-0804">Transcription</keyword>
<dbReference type="InterPro" id="IPR036388">
    <property type="entry name" value="WH-like_DNA-bd_sf"/>
</dbReference>
<dbReference type="EMBL" id="LT546645">
    <property type="protein sequence ID" value="SAI72004.1"/>
    <property type="molecule type" value="Genomic_DNA"/>
</dbReference>
<dbReference type="SUPFAM" id="SSF53850">
    <property type="entry name" value="Periplasmic binding protein-like II"/>
    <property type="match status" value="1"/>
</dbReference>
<keyword evidence="3" id="KW-0238">DNA-binding</keyword>
<dbReference type="PANTHER" id="PTHR30537:SF20">
    <property type="entry name" value="TRANSCRIPTIONAL REGULATORY PROTEIN"/>
    <property type="match status" value="1"/>
</dbReference>
<dbReference type="Gene3D" id="1.10.10.10">
    <property type="entry name" value="Winged helix-like DNA-binding domain superfamily/Winged helix DNA-binding domain"/>
    <property type="match status" value="1"/>
</dbReference>
<reference evidence="6 7" key="1">
    <citation type="submission" date="2016-04" db="EMBL/GenBank/DDBJ databases">
        <authorList>
            <consortium name="Pathogen Informatics"/>
        </authorList>
    </citation>
    <scope>NUCLEOTIDE SEQUENCE [LARGE SCALE GENOMIC DNA]</scope>
    <source>
        <strain evidence="6 7">H044680328</strain>
    </source>
</reference>
<dbReference type="Pfam" id="PF03466">
    <property type="entry name" value="LysR_substrate"/>
    <property type="match status" value="1"/>
</dbReference>
<dbReference type="STRING" id="123899.SAMEA3906487_03005"/>
<evidence type="ECO:0000313" key="7">
    <source>
        <dbReference type="Proteomes" id="UP000076825"/>
    </source>
</evidence>
<evidence type="ECO:0000313" key="6">
    <source>
        <dbReference type="EMBL" id="SAI72004.1"/>
    </source>
</evidence>
<dbReference type="Gene3D" id="3.40.190.10">
    <property type="entry name" value="Periplasmic binding protein-like II"/>
    <property type="match status" value="2"/>
</dbReference>
<evidence type="ECO:0000256" key="1">
    <source>
        <dbReference type="ARBA" id="ARBA00009437"/>
    </source>
</evidence>
<sequence length="303" mass="33301">MKITLEEIQVFLTVVDSGSLTAAARELGLTVSAASRSLGRLEDKLQTELLRRTTRRMVLTEEGNCFLSQARAIQQAVENAEENMAALRGQPAGRLRVDAATPFMLHVVAPLVPGYRERHPLIDLELTCNEGVIDLLEQRTDLALRIGPLKDSTLRSRLIGYSRLRLLASPAYLQRQGVPRRAADLARHTLLGFNQPETLNRWPVRGLTAAVSPALRVSSGETLRQLALHGAGIVCLSDFMTGEDRAQGRLLPLLENLMPGARQPVHAVYYRNSGIPARIATFVDYLVQAVRDGHAPLDPVAAR</sequence>
<accession>A0A157QQC2</accession>
<dbReference type="GO" id="GO:0006351">
    <property type="term" value="P:DNA-templated transcription"/>
    <property type="evidence" value="ECO:0007669"/>
    <property type="project" value="TreeGrafter"/>
</dbReference>
<dbReference type="InterPro" id="IPR058163">
    <property type="entry name" value="LysR-type_TF_proteobact-type"/>
</dbReference>
<dbReference type="GeneID" id="56589747"/>
<dbReference type="SUPFAM" id="SSF46785">
    <property type="entry name" value="Winged helix' DNA-binding domain"/>
    <property type="match status" value="1"/>
</dbReference>
<evidence type="ECO:0000259" key="5">
    <source>
        <dbReference type="PROSITE" id="PS50931"/>
    </source>
</evidence>
<dbReference type="PROSITE" id="PS50931">
    <property type="entry name" value="HTH_LYSR"/>
    <property type="match status" value="1"/>
</dbReference>
<dbReference type="Proteomes" id="UP000076825">
    <property type="component" value="Chromosome 1"/>
</dbReference>
<name>A0A157QQC2_9BORD</name>
<dbReference type="KEGG" id="btrm:SAMEA390648703005"/>
<gene>
    <name evidence="6" type="primary">dmlR_12</name>
    <name evidence="6" type="ORF">SAMEA3906487_03005</name>
</gene>
<dbReference type="OrthoDB" id="9786526at2"/>
<comment type="similarity">
    <text evidence="1">Belongs to the LysR transcriptional regulatory family.</text>
</comment>
<dbReference type="RefSeq" id="WP_033534638.1">
    <property type="nucleotide sequence ID" value="NZ_CP016340.1"/>
</dbReference>
<organism evidence="6 7">
    <name type="scientific">Bordetella trematum</name>
    <dbReference type="NCBI Taxonomy" id="123899"/>
    <lineage>
        <taxon>Bacteria</taxon>
        <taxon>Pseudomonadati</taxon>
        <taxon>Pseudomonadota</taxon>
        <taxon>Betaproteobacteria</taxon>
        <taxon>Burkholderiales</taxon>
        <taxon>Alcaligenaceae</taxon>
        <taxon>Bordetella</taxon>
    </lineage>
</organism>
<keyword evidence="2" id="KW-0805">Transcription regulation</keyword>
<evidence type="ECO:0000256" key="2">
    <source>
        <dbReference type="ARBA" id="ARBA00023015"/>
    </source>
</evidence>
<proteinExistence type="inferred from homology"/>
<dbReference type="PANTHER" id="PTHR30537">
    <property type="entry name" value="HTH-TYPE TRANSCRIPTIONAL REGULATOR"/>
    <property type="match status" value="1"/>
</dbReference>
<dbReference type="GO" id="GO:0043565">
    <property type="term" value="F:sequence-specific DNA binding"/>
    <property type="evidence" value="ECO:0007669"/>
    <property type="project" value="TreeGrafter"/>
</dbReference>
<dbReference type="GO" id="GO:0003700">
    <property type="term" value="F:DNA-binding transcription factor activity"/>
    <property type="evidence" value="ECO:0007669"/>
    <property type="project" value="InterPro"/>
</dbReference>
<dbReference type="PATRIC" id="fig|123899.6.peg.2998"/>
<dbReference type="InterPro" id="IPR036390">
    <property type="entry name" value="WH_DNA-bd_sf"/>
</dbReference>
<keyword evidence="7" id="KW-1185">Reference proteome</keyword>
<dbReference type="AlphaFoldDB" id="A0A157QQC2"/>
<dbReference type="Pfam" id="PF00126">
    <property type="entry name" value="HTH_1"/>
    <property type="match status" value="1"/>
</dbReference>
<dbReference type="InterPro" id="IPR000847">
    <property type="entry name" value="LysR_HTH_N"/>
</dbReference>
<dbReference type="InterPro" id="IPR005119">
    <property type="entry name" value="LysR_subst-bd"/>
</dbReference>
<feature type="domain" description="HTH lysR-type" evidence="5">
    <location>
        <begin position="3"/>
        <end position="60"/>
    </location>
</feature>
<dbReference type="eggNOG" id="COG0583">
    <property type="taxonomic scope" value="Bacteria"/>
</dbReference>